<protein>
    <submittedName>
        <fullName evidence="2">KAP family P-loop domain protein</fullName>
    </submittedName>
</protein>
<reference evidence="2 3" key="1">
    <citation type="submission" date="2019-02" db="EMBL/GenBank/DDBJ databases">
        <title>Deep-cultivation of Planctomycetes and their phenomic and genomic characterization uncovers novel biology.</title>
        <authorList>
            <person name="Wiegand S."/>
            <person name="Jogler M."/>
            <person name="Boedeker C."/>
            <person name="Pinto D."/>
            <person name="Vollmers J."/>
            <person name="Rivas-Marin E."/>
            <person name="Kohn T."/>
            <person name="Peeters S.H."/>
            <person name="Heuer A."/>
            <person name="Rast P."/>
            <person name="Oberbeckmann S."/>
            <person name="Bunk B."/>
            <person name="Jeske O."/>
            <person name="Meyerdierks A."/>
            <person name="Storesund J.E."/>
            <person name="Kallscheuer N."/>
            <person name="Luecker S."/>
            <person name="Lage O.M."/>
            <person name="Pohl T."/>
            <person name="Merkel B.J."/>
            <person name="Hornburger P."/>
            <person name="Mueller R.-W."/>
            <person name="Bruemmer F."/>
            <person name="Labrenz M."/>
            <person name="Spormann A.M."/>
            <person name="Op den Camp H."/>
            <person name="Overmann J."/>
            <person name="Amann R."/>
            <person name="Jetten M.S.M."/>
            <person name="Mascher T."/>
            <person name="Medema M.H."/>
            <person name="Devos D.P."/>
            <person name="Kaster A.-K."/>
            <person name="Ovreas L."/>
            <person name="Rohde M."/>
            <person name="Galperin M.Y."/>
            <person name="Jogler C."/>
        </authorList>
    </citation>
    <scope>NUCLEOTIDE SEQUENCE [LARGE SCALE GENOMIC DNA]</scope>
    <source>
        <strain evidence="2 3">Mal48</strain>
    </source>
</reference>
<evidence type="ECO:0000259" key="1">
    <source>
        <dbReference type="Pfam" id="PF07693"/>
    </source>
</evidence>
<dbReference type="Proteomes" id="UP000315724">
    <property type="component" value="Chromosome"/>
</dbReference>
<proteinExistence type="predicted"/>
<gene>
    <name evidence="2" type="ORF">Mal48_42510</name>
</gene>
<dbReference type="EMBL" id="CP036267">
    <property type="protein sequence ID" value="QDT34978.1"/>
    <property type="molecule type" value="Genomic_DNA"/>
</dbReference>
<dbReference type="RefSeq" id="WP_145203793.1">
    <property type="nucleotide sequence ID" value="NZ_CP036267.1"/>
</dbReference>
<accession>A0A517QTS0</accession>
<organism evidence="2 3">
    <name type="scientific">Thalassoglobus polymorphus</name>
    <dbReference type="NCBI Taxonomy" id="2527994"/>
    <lineage>
        <taxon>Bacteria</taxon>
        <taxon>Pseudomonadati</taxon>
        <taxon>Planctomycetota</taxon>
        <taxon>Planctomycetia</taxon>
        <taxon>Planctomycetales</taxon>
        <taxon>Planctomycetaceae</taxon>
        <taxon>Thalassoglobus</taxon>
    </lineage>
</organism>
<dbReference type="AlphaFoldDB" id="A0A517QTS0"/>
<evidence type="ECO:0000313" key="2">
    <source>
        <dbReference type="EMBL" id="QDT34978.1"/>
    </source>
</evidence>
<dbReference type="OrthoDB" id="9795864at2"/>
<sequence length="456" mass="52106">MKITPPIPEIPDDNPYCNDLFNRREFGNSLKSLFCNVSENVVLCVDAPWGDGKTTFAKMWIADLLKDDKQCIYFDAFQHDYSADPLVAFSAEIIRLVEEQFEDSNTIQVLKEDFKKKAKRIAANLITAGARFGIKALTLGIIKDTDIEAFESIKEDIAEDSSNAISSMIGAAFDEYVASKELVAEFHEKLSALGNALKEEQSFPLLIVVDELDRCRPDFALSLIERTKHLFATENVSFLLMANIKQLESSVKYVYGNDVDATNYLQKFFSLVTILPKDSRSQDGNDFSRYCEHLIRHYFSEDIEGLHSRLSTLFLHFQFSFREMERCVALLSIYYAQLPQGRLTSIDVISFLGVAQIKCPEVVDALMIERLSYSELLSKTRLTESTPEKNRWEPKPEILSRLKYLLMTDAEFAAVDEGDRLLEYGRWLTQFGMARHKVIPFLCSEVRQFRTSLHSS</sequence>
<feature type="domain" description="KAP NTPase" evidence="1">
    <location>
        <begin position="28"/>
        <end position="336"/>
    </location>
</feature>
<dbReference type="Gene3D" id="3.40.50.300">
    <property type="entry name" value="P-loop containing nucleotide triphosphate hydrolases"/>
    <property type="match status" value="1"/>
</dbReference>
<dbReference type="InterPro" id="IPR027417">
    <property type="entry name" value="P-loop_NTPase"/>
</dbReference>
<dbReference type="SUPFAM" id="SSF52540">
    <property type="entry name" value="P-loop containing nucleoside triphosphate hydrolases"/>
    <property type="match status" value="1"/>
</dbReference>
<dbReference type="InterPro" id="IPR011646">
    <property type="entry name" value="KAP_P-loop"/>
</dbReference>
<dbReference type="KEGG" id="tpol:Mal48_42510"/>
<name>A0A517QTS0_9PLAN</name>
<dbReference type="Pfam" id="PF07693">
    <property type="entry name" value="KAP_NTPase"/>
    <property type="match status" value="1"/>
</dbReference>
<evidence type="ECO:0000313" key="3">
    <source>
        <dbReference type="Proteomes" id="UP000315724"/>
    </source>
</evidence>
<keyword evidence="3" id="KW-1185">Reference proteome</keyword>